<keyword evidence="3" id="KW-0732">Signal</keyword>
<comment type="similarity">
    <text evidence="1">Belongs to the membrane fusion protein (MFP) (TC 8.A.1) family.</text>
</comment>
<dbReference type="RefSeq" id="WP_248940330.1">
    <property type="nucleotide sequence ID" value="NZ_JAKIKS010000038.1"/>
</dbReference>
<dbReference type="PANTHER" id="PTHR30469:SF11">
    <property type="entry name" value="BLL4320 PROTEIN"/>
    <property type="match status" value="1"/>
</dbReference>
<dbReference type="InterPro" id="IPR058625">
    <property type="entry name" value="MdtA-like_BSH"/>
</dbReference>
<name>A0ABT0LBH5_9GAMM</name>
<sequence>MDITPLTKSVIVIIGLSCLGLLSACQKTAAPSTAQYQTVSTRSFITAPSYQQTQQFSGVVRSSNTTAIGFELSGKINQLNVDIGDKVKMGQLLAKLDTQLLHTEKNELKANLTQNQAELDLANSTLKRSLSLKQKNYISEQKIDELKGQVNRLMAARTQLKAAYAANQLKIEKSNIIAPFNGIISQRHHYIGEVTSTGTPIYTLVQSNSPQAYIGVPSDIAKSLTINKQANIRIANHNYLAKIKGISAELNPITRTVELRFTLPQDSQVINGEIAYFTHIKDVEMLGYWVPISALTDGIRGLWNIYVLTPRADKSFNVERRDIDILYSNQDQAYIQGPISDSQLYIDQGSHKLVAGQKVNIIKKLVKNND</sequence>
<dbReference type="InterPro" id="IPR006143">
    <property type="entry name" value="RND_pump_MFP"/>
</dbReference>
<dbReference type="Gene3D" id="2.40.50.100">
    <property type="match status" value="1"/>
</dbReference>
<dbReference type="Pfam" id="PF25876">
    <property type="entry name" value="HH_MFP_RND"/>
    <property type="match status" value="1"/>
</dbReference>
<dbReference type="PANTHER" id="PTHR30469">
    <property type="entry name" value="MULTIDRUG RESISTANCE PROTEIN MDTA"/>
    <property type="match status" value="1"/>
</dbReference>
<keyword evidence="2" id="KW-0175">Coiled coil</keyword>
<dbReference type="Pfam" id="PF25917">
    <property type="entry name" value="BSH_RND"/>
    <property type="match status" value="1"/>
</dbReference>
<feature type="domain" description="Multidrug resistance protein MdtA-like alpha-helical hairpin" evidence="4">
    <location>
        <begin position="105"/>
        <end position="169"/>
    </location>
</feature>
<feature type="domain" description="Multidrug resistance protein MdtA-like barrel-sandwich hybrid" evidence="5">
    <location>
        <begin position="67"/>
        <end position="203"/>
    </location>
</feature>
<evidence type="ECO:0000259" key="4">
    <source>
        <dbReference type="Pfam" id="PF25876"/>
    </source>
</evidence>
<evidence type="ECO:0000259" key="5">
    <source>
        <dbReference type="Pfam" id="PF25917"/>
    </source>
</evidence>
<dbReference type="Proteomes" id="UP001203423">
    <property type="component" value="Unassembled WGS sequence"/>
</dbReference>
<reference evidence="6 7" key="1">
    <citation type="submission" date="2022-01" db="EMBL/GenBank/DDBJ databases">
        <title>Whole genome-based taxonomy of the Shewanellaceae.</title>
        <authorList>
            <person name="Martin-Rodriguez A.J."/>
        </authorList>
    </citation>
    <scope>NUCLEOTIDE SEQUENCE [LARGE SCALE GENOMIC DNA]</scope>
    <source>
        <strain evidence="6 7">DSM 17177</strain>
    </source>
</reference>
<accession>A0ABT0LBH5</accession>
<evidence type="ECO:0000256" key="2">
    <source>
        <dbReference type="SAM" id="Coils"/>
    </source>
</evidence>
<gene>
    <name evidence="6" type="ORF">L2764_11370</name>
</gene>
<dbReference type="Gene3D" id="1.10.287.470">
    <property type="entry name" value="Helix hairpin bin"/>
    <property type="match status" value="1"/>
</dbReference>
<dbReference type="InterPro" id="IPR058624">
    <property type="entry name" value="MdtA-like_HH"/>
</dbReference>
<dbReference type="NCBIfam" id="TIGR01730">
    <property type="entry name" value="RND_mfp"/>
    <property type="match status" value="1"/>
</dbReference>
<feature type="coiled-coil region" evidence="2">
    <location>
        <begin position="105"/>
        <end position="163"/>
    </location>
</feature>
<evidence type="ECO:0000256" key="3">
    <source>
        <dbReference type="SAM" id="SignalP"/>
    </source>
</evidence>
<keyword evidence="7" id="KW-1185">Reference proteome</keyword>
<feature type="signal peptide" evidence="3">
    <location>
        <begin position="1"/>
        <end position="29"/>
    </location>
</feature>
<proteinExistence type="inferred from homology"/>
<dbReference type="SUPFAM" id="SSF111369">
    <property type="entry name" value="HlyD-like secretion proteins"/>
    <property type="match status" value="1"/>
</dbReference>
<evidence type="ECO:0000256" key="1">
    <source>
        <dbReference type="ARBA" id="ARBA00009477"/>
    </source>
</evidence>
<evidence type="ECO:0000313" key="7">
    <source>
        <dbReference type="Proteomes" id="UP001203423"/>
    </source>
</evidence>
<evidence type="ECO:0000313" key="6">
    <source>
        <dbReference type="EMBL" id="MCL1125058.1"/>
    </source>
</evidence>
<comment type="caution">
    <text evidence="6">The sequence shown here is derived from an EMBL/GenBank/DDBJ whole genome shotgun (WGS) entry which is preliminary data.</text>
</comment>
<dbReference type="EMBL" id="JAKIKS010000038">
    <property type="protein sequence ID" value="MCL1125058.1"/>
    <property type="molecule type" value="Genomic_DNA"/>
</dbReference>
<protein>
    <submittedName>
        <fullName evidence="6">Efflux RND transporter periplasmic adaptor subunit</fullName>
    </submittedName>
</protein>
<feature type="chain" id="PRO_5045130500" evidence="3">
    <location>
        <begin position="30"/>
        <end position="370"/>
    </location>
</feature>
<organism evidence="6 7">
    <name type="scientific">Shewanella surugensis</name>
    <dbReference type="NCBI Taxonomy" id="212020"/>
    <lineage>
        <taxon>Bacteria</taxon>
        <taxon>Pseudomonadati</taxon>
        <taxon>Pseudomonadota</taxon>
        <taxon>Gammaproteobacteria</taxon>
        <taxon>Alteromonadales</taxon>
        <taxon>Shewanellaceae</taxon>
        <taxon>Shewanella</taxon>
    </lineage>
</organism>
<dbReference type="Gene3D" id="2.40.30.170">
    <property type="match status" value="1"/>
</dbReference>